<evidence type="ECO:0000313" key="2">
    <source>
        <dbReference type="Proteomes" id="UP000291116"/>
    </source>
</evidence>
<dbReference type="AlphaFoldDB" id="A0A448YZU9"/>
<dbReference type="Proteomes" id="UP000291116">
    <property type="component" value="Unassembled WGS sequence"/>
</dbReference>
<organism evidence="1 2">
    <name type="scientific">Pseudo-nitzschia multistriata</name>
    <dbReference type="NCBI Taxonomy" id="183589"/>
    <lineage>
        <taxon>Eukaryota</taxon>
        <taxon>Sar</taxon>
        <taxon>Stramenopiles</taxon>
        <taxon>Ochrophyta</taxon>
        <taxon>Bacillariophyta</taxon>
        <taxon>Bacillariophyceae</taxon>
        <taxon>Bacillariophycidae</taxon>
        <taxon>Bacillariales</taxon>
        <taxon>Bacillariaceae</taxon>
        <taxon>Pseudo-nitzschia</taxon>
    </lineage>
</organism>
<gene>
    <name evidence="1" type="ORF">PSNMU_V1.4_AUG-EV-PASAV3_0020320</name>
</gene>
<dbReference type="EMBL" id="CAACVS010000055">
    <property type="protein sequence ID" value="VEU35300.1"/>
    <property type="molecule type" value="Genomic_DNA"/>
</dbReference>
<keyword evidence="2" id="KW-1185">Reference proteome</keyword>
<proteinExistence type="predicted"/>
<protein>
    <submittedName>
        <fullName evidence="1">Uncharacterized protein</fullName>
    </submittedName>
</protein>
<name>A0A448YZU9_9STRA</name>
<accession>A0A448YZU9</accession>
<reference evidence="1 2" key="1">
    <citation type="submission" date="2019-01" db="EMBL/GenBank/DDBJ databases">
        <authorList>
            <person name="Ferrante I. M."/>
        </authorList>
    </citation>
    <scope>NUCLEOTIDE SEQUENCE [LARGE SCALE GENOMIC DNA]</scope>
    <source>
        <strain evidence="1 2">B856</strain>
    </source>
</reference>
<sequence length="99" mass="10984">MMVKFLGGSLIPGNLNTTDNDSIITRLTGIAHFPSIGGIAINPRVVQIRTIVRQMRTIHFIVVDYAMEFQHVNYKSVSASEHASFKVCPKLNIVIFVAL</sequence>
<evidence type="ECO:0000313" key="1">
    <source>
        <dbReference type="EMBL" id="VEU35300.1"/>
    </source>
</evidence>